<dbReference type="InterPro" id="IPR001254">
    <property type="entry name" value="Trypsin_dom"/>
</dbReference>
<evidence type="ECO:0000256" key="2">
    <source>
        <dbReference type="ARBA" id="ARBA00022525"/>
    </source>
</evidence>
<dbReference type="PROSITE" id="PS00134">
    <property type="entry name" value="TRYPSIN_HIS"/>
    <property type="match status" value="1"/>
</dbReference>
<dbReference type="EMBL" id="AAAB01008986">
    <property type="status" value="NOT_ANNOTATED_CDS"/>
    <property type="molecule type" value="Genomic_DNA"/>
</dbReference>
<dbReference type="InterPro" id="IPR043504">
    <property type="entry name" value="Peptidase_S1_PA_chymotrypsin"/>
</dbReference>
<dbReference type="GO" id="GO:0004252">
    <property type="term" value="F:serine-type endopeptidase activity"/>
    <property type="evidence" value="ECO:0007669"/>
    <property type="project" value="InterPro"/>
</dbReference>
<evidence type="ECO:0000256" key="6">
    <source>
        <dbReference type="ARBA" id="ARBA00022825"/>
    </source>
</evidence>
<reference evidence="11 12" key="1">
    <citation type="journal article" date="2002" name="Science">
        <title>The genome sequence of the malaria mosquito Anopheles gambiae.</title>
        <authorList>
            <person name="Holt R.A."/>
            <person name="Subramanian G.M."/>
            <person name="Halpern A."/>
            <person name="Sutton G.G."/>
            <person name="Charlab R."/>
            <person name="Nusskern D.R."/>
            <person name="Wincker P."/>
            <person name="Clark A.G."/>
            <person name="Ribeiro J.M."/>
            <person name="Wides R."/>
            <person name="Salzberg S.L."/>
            <person name="Loftus B."/>
            <person name="Yandell M."/>
            <person name="Majoros W.H."/>
            <person name="Rusch D.B."/>
            <person name="Lai Z."/>
            <person name="Kraft C.L."/>
            <person name="Abril J.F."/>
            <person name="Anthouard V."/>
            <person name="Arensburger P."/>
            <person name="Atkinson P.W."/>
            <person name="Baden H."/>
            <person name="de Berardinis V."/>
            <person name="Baldwin D."/>
            <person name="Benes V."/>
            <person name="Biedler J."/>
            <person name="Blass C."/>
            <person name="Bolanos R."/>
            <person name="Boscus D."/>
            <person name="Barnstead M."/>
            <person name="Cai S."/>
            <person name="Center A."/>
            <person name="Chaturverdi K."/>
            <person name="Christophides G.K."/>
            <person name="Chrystal M.A."/>
            <person name="Clamp M."/>
            <person name="Cravchik A."/>
            <person name="Curwen V."/>
            <person name="Dana A."/>
            <person name="Delcher A."/>
            <person name="Dew I."/>
            <person name="Evans C.A."/>
            <person name="Flanigan M."/>
            <person name="Grundschober-Freimoser A."/>
            <person name="Friedli L."/>
            <person name="Gu Z."/>
            <person name="Guan P."/>
            <person name="Guigo R."/>
            <person name="Hillenmeyer M.E."/>
            <person name="Hladun S.L."/>
            <person name="Hogan J.R."/>
            <person name="Hong Y.S."/>
            <person name="Hoover J."/>
            <person name="Jaillon O."/>
            <person name="Ke Z."/>
            <person name="Kodira C."/>
            <person name="Kokoza E."/>
            <person name="Koutsos A."/>
            <person name="Letunic I."/>
            <person name="Levitsky A."/>
            <person name="Liang Y."/>
            <person name="Lin J.J."/>
            <person name="Lobo N.F."/>
            <person name="Lopez J.R."/>
            <person name="Malek J.A."/>
            <person name="McIntosh T.C."/>
            <person name="Meister S."/>
            <person name="Miller J."/>
            <person name="Mobarry C."/>
            <person name="Mongin E."/>
            <person name="Murphy S.D."/>
            <person name="O'Brochta D.A."/>
            <person name="Pfannkoch C."/>
            <person name="Qi R."/>
            <person name="Regier M.A."/>
            <person name="Remington K."/>
            <person name="Shao H."/>
            <person name="Sharakhova M.V."/>
            <person name="Sitter C.D."/>
            <person name="Shetty J."/>
            <person name="Smith T.J."/>
            <person name="Strong R."/>
            <person name="Sun J."/>
            <person name="Thomasova D."/>
            <person name="Ton L.Q."/>
            <person name="Topalis P."/>
            <person name="Tu Z."/>
            <person name="Unger M.F."/>
            <person name="Walenz B."/>
            <person name="Wang A."/>
            <person name="Wang J."/>
            <person name="Wang M."/>
            <person name="Wang X."/>
            <person name="Woodford K.J."/>
            <person name="Wortman J.R."/>
            <person name="Wu M."/>
            <person name="Yao A."/>
            <person name="Zdobnov E.M."/>
            <person name="Zhang H."/>
            <person name="Zhao Q."/>
            <person name="Zhao S."/>
            <person name="Zhu S.C."/>
            <person name="Zhimulev I."/>
            <person name="Coluzzi M."/>
            <person name="della Torre A."/>
            <person name="Roth C.W."/>
            <person name="Louis C."/>
            <person name="Kalush F."/>
            <person name="Mural R.J."/>
            <person name="Myers E.W."/>
            <person name="Adams M.D."/>
            <person name="Smith H.O."/>
            <person name="Broder S."/>
            <person name="Gardner M.J."/>
            <person name="Fraser C.M."/>
            <person name="Birney E."/>
            <person name="Bork P."/>
            <person name="Brey P.T."/>
            <person name="Venter J.C."/>
            <person name="Weissenbach J."/>
            <person name="Kafatos F.C."/>
            <person name="Collins F.H."/>
            <person name="Hoffman S.L."/>
        </authorList>
    </citation>
    <scope>NUCLEOTIDE SEQUENCE [LARGE SCALE GENOMIC DNA]</scope>
    <source>
        <strain evidence="11 12">PEST</strain>
    </source>
</reference>
<dbReference type="EnsemblMetazoa" id="AGAP028710-RA">
    <property type="protein sequence ID" value="AGAP028710-PA"/>
    <property type="gene ID" value="AGAP028710"/>
</dbReference>
<evidence type="ECO:0000256" key="4">
    <source>
        <dbReference type="ARBA" id="ARBA00022729"/>
    </source>
</evidence>
<dbReference type="GO" id="GO:0006508">
    <property type="term" value="P:proteolysis"/>
    <property type="evidence" value="ECO:0007669"/>
    <property type="project" value="UniProtKB-KW"/>
</dbReference>
<dbReference type="PANTHER" id="PTHR24260:SF139">
    <property type="entry name" value="CLIP DOMAIN-CONTAINING SERINE PROTEASE"/>
    <property type="match status" value="1"/>
</dbReference>
<reference evidence="11 12" key="2">
    <citation type="journal article" date="2004" name="Trends Parasitol.">
        <title>The Anopheles gambiae genome: an update.</title>
        <authorList>
            <person name="Mongin E."/>
            <person name="Louis C."/>
            <person name="Holt R.A."/>
            <person name="Birney E."/>
            <person name="Collins F.H."/>
        </authorList>
    </citation>
    <scope>NUCLEOTIDE SEQUENCE [LARGE SCALE GENOMIC DNA]</scope>
    <source>
        <strain evidence="11 12">PEST</strain>
    </source>
</reference>
<keyword evidence="4" id="KW-0732">Signal</keyword>
<evidence type="ECO:0000256" key="7">
    <source>
        <dbReference type="ARBA" id="ARBA00023145"/>
    </source>
</evidence>
<dbReference type="InterPro" id="IPR001314">
    <property type="entry name" value="Peptidase_S1A"/>
</dbReference>
<dbReference type="InterPro" id="IPR009003">
    <property type="entry name" value="Peptidase_S1_PA"/>
</dbReference>
<feature type="domain" description="Peptidase S1" evidence="10">
    <location>
        <begin position="910"/>
        <end position="1168"/>
    </location>
</feature>
<evidence type="ECO:0000256" key="5">
    <source>
        <dbReference type="ARBA" id="ARBA00022801"/>
    </source>
</evidence>
<feature type="domain" description="Peptidase S1" evidence="10">
    <location>
        <begin position="323"/>
        <end position="571"/>
    </location>
</feature>
<dbReference type="GO" id="GO:0045087">
    <property type="term" value="P:innate immune response"/>
    <property type="evidence" value="ECO:0000318"/>
    <property type="project" value="GO_Central"/>
</dbReference>
<dbReference type="PANTHER" id="PTHR24260">
    <property type="match status" value="1"/>
</dbReference>
<accession>A0A1S4HFA4</accession>
<sequence>MARQLLGLLILSSVLLCVVAQSLGPNRLTCGKRRVKTIHLVHNGIDAKPGHWPWHAAIFHRKGDQMDYACGGSIIDENTILTAAHCVFLVNGLLPVSRISVHLGRVHLKEVSEFVQEHTVQELIVHPGYNSSRFVNDIALIKLTGSITMSEFVQPVCLWTMDKNQELIVGKTGTLVGFGLNEQDVVSEQLKQASIGVVDALTCIKSDRLSFANQLTAEMFCGGGQSNVSACNGDSGGGLFFNVEGKWFVRGVVSFIPVRQRTGLCDPSKYTAYADVAKYLGWIDQYIDRRVLVFDTDELEVDYEEKLPLFNLNTCGTMSETVLANGQPAPLPWLGFVLTKENKVKCVVTLISEWYVVGTASCFEKNEKDLRILFGGFDDLHEQKCFERNGSTVCAYPTQSRSIGRVVVHPRFSKNTINDNIALIELQSPADTTQPHVKPICLPVTPTLYTNQTENLSVLSLRLALRTIIDQEVIHLDSEFCTKVLSNTSFAIDNEDKSICVIVPEEDVANCDGLLGQGAPLQEYVSTVDAGERYVLRGFDLFGITCAGNYFVPVWFVNVYSYLDWMLYNMRYNEAVNEDEQELIANATLAKWKERQQAAGSEKLKLFNMESCGQDVVFETKILNRVINTMIVMPWIGTLKSVDNPSKGMRVSDGFVVLINERYALTAANVFRPDVQWRSITLKHTLFSIDEKSCKFGPCSPLSFSAEIKYVTIHPQYNGTLNVHNIALIELVEPANVTEGLISPICMPLTEEFRNSTPLELLVPSSFFNQHSTQLEPLDLLNCQERFAQLSANVTLNSRSRCAVALDTDAAEPAALYAGTPLQTLLRVGSKKRYFLSGINSFMHLVNYLNPNSPYLFTDTNAYLDWILENMQLNGSVPTETSSNVKRVDPPPTQNISRRRLFNFKTCGAYTKGSSANATYETEPWHGFVHNWDPVFNSTSFIQCSVVLVSEWYTIGVASCLNPDIKLWVQFGGYGSRLWGDCWDRNGTRICRPKTYQIAVERIIVHPQYNIIGYKNDIALVQLATPADISQPNVQPICLPILEEVRSYAVSSLAMVTMGLEDFTLLTSKINGTQFVPSTECQRRWDGMALNIQIEQTKQCILVVRDPRNECYPALPGFPLHTTQQLLGEQRHFLRGLFSLRPELCSSYYPAIYTDVDVYLDWILDNMDERLGISRLPYNLKQHLIFSEK</sequence>
<keyword evidence="6" id="KW-0720">Serine protease</keyword>
<dbReference type="PROSITE" id="PS50240">
    <property type="entry name" value="TRYPSIN_DOM"/>
    <property type="match status" value="4"/>
</dbReference>
<evidence type="ECO:0000256" key="9">
    <source>
        <dbReference type="ARBA" id="ARBA00024195"/>
    </source>
</evidence>
<name>A0A1S4HFA4_ANOGA</name>
<dbReference type="CDD" id="cd00190">
    <property type="entry name" value="Tryp_SPc"/>
    <property type="match status" value="1"/>
</dbReference>
<evidence type="ECO:0000259" key="10">
    <source>
        <dbReference type="PROSITE" id="PS50240"/>
    </source>
</evidence>
<feature type="domain" description="Peptidase S1" evidence="10">
    <location>
        <begin position="622"/>
        <end position="872"/>
    </location>
</feature>
<dbReference type="InParanoid" id="A0A1S4HFA4"/>
<evidence type="ECO:0000256" key="3">
    <source>
        <dbReference type="ARBA" id="ARBA00022670"/>
    </source>
</evidence>
<protein>
    <recommendedName>
        <fullName evidence="10">Peptidase S1 domain-containing protein</fullName>
    </recommendedName>
</protein>
<dbReference type="InterPro" id="IPR018114">
    <property type="entry name" value="TRYPSIN_HIS"/>
</dbReference>
<dbReference type="Gene3D" id="2.40.10.10">
    <property type="entry name" value="Trypsin-like serine proteases"/>
    <property type="match status" value="6"/>
</dbReference>
<proteinExistence type="inferred from homology"/>
<comment type="subcellular location">
    <subcellularLocation>
        <location evidence="1">Secreted</location>
    </subcellularLocation>
</comment>
<evidence type="ECO:0000256" key="1">
    <source>
        <dbReference type="ARBA" id="ARBA00004613"/>
    </source>
</evidence>
<keyword evidence="8" id="KW-1015">Disulfide bond</keyword>
<keyword evidence="3" id="KW-0645">Protease</keyword>
<dbReference type="Pfam" id="PF00089">
    <property type="entry name" value="Trypsin"/>
    <property type="match status" value="3"/>
</dbReference>
<comment type="similarity">
    <text evidence="9">Belongs to the peptidase S1 family. CLIP subfamily.</text>
</comment>
<dbReference type="InterPro" id="IPR051333">
    <property type="entry name" value="CLIP_Serine_Protease"/>
</dbReference>
<dbReference type="FunFam" id="2.40.10.10:FF:000146">
    <property type="entry name" value="Serine protease 53"/>
    <property type="match status" value="1"/>
</dbReference>
<feature type="domain" description="Peptidase S1" evidence="10">
    <location>
        <begin position="41"/>
        <end position="288"/>
    </location>
</feature>
<dbReference type="Proteomes" id="UP000007062">
    <property type="component" value="Chromosome 3L"/>
</dbReference>
<dbReference type="AlphaFoldDB" id="A0A1S4HFA4"/>
<reference evidence="11" key="3">
    <citation type="submission" date="2021-01" db="UniProtKB">
        <authorList>
            <consortium name="EnsemblMetazoa"/>
        </authorList>
    </citation>
    <scope>IDENTIFICATION</scope>
    <source>
        <strain evidence="11">PEST</strain>
    </source>
</reference>
<evidence type="ECO:0000313" key="11">
    <source>
        <dbReference type="EnsemblMetazoa" id="AGAP028710-PA"/>
    </source>
</evidence>
<dbReference type="SUPFAM" id="SSF50494">
    <property type="entry name" value="Trypsin-like serine proteases"/>
    <property type="match status" value="4"/>
</dbReference>
<dbReference type="SMART" id="SM00020">
    <property type="entry name" value="Tryp_SPc"/>
    <property type="match status" value="2"/>
</dbReference>
<evidence type="ECO:0000256" key="8">
    <source>
        <dbReference type="ARBA" id="ARBA00023157"/>
    </source>
</evidence>
<keyword evidence="5" id="KW-0378">Hydrolase</keyword>
<keyword evidence="7" id="KW-0865">Zymogen</keyword>
<dbReference type="VEuPathDB" id="VectorBase:AGAP028710"/>
<dbReference type="GO" id="GO:0005615">
    <property type="term" value="C:extracellular space"/>
    <property type="evidence" value="ECO:0000318"/>
    <property type="project" value="GO_Central"/>
</dbReference>
<evidence type="ECO:0000313" key="12">
    <source>
        <dbReference type="Proteomes" id="UP000007062"/>
    </source>
</evidence>
<keyword evidence="12" id="KW-1185">Reference proteome</keyword>
<dbReference type="PRINTS" id="PR00722">
    <property type="entry name" value="CHYMOTRYPSIN"/>
</dbReference>
<dbReference type="VEuPathDB" id="VectorBase:AGAMI1_014881"/>
<keyword evidence="2" id="KW-0964">Secreted</keyword>
<organism evidence="11 12">
    <name type="scientific">Anopheles gambiae</name>
    <name type="common">African malaria mosquito</name>
    <dbReference type="NCBI Taxonomy" id="7165"/>
    <lineage>
        <taxon>Eukaryota</taxon>
        <taxon>Metazoa</taxon>
        <taxon>Ecdysozoa</taxon>
        <taxon>Arthropoda</taxon>
        <taxon>Hexapoda</taxon>
        <taxon>Insecta</taxon>
        <taxon>Pterygota</taxon>
        <taxon>Neoptera</taxon>
        <taxon>Endopterygota</taxon>
        <taxon>Diptera</taxon>
        <taxon>Nematocera</taxon>
        <taxon>Culicoidea</taxon>
        <taxon>Culicidae</taxon>
        <taxon>Anophelinae</taxon>
        <taxon>Anopheles</taxon>
    </lineage>
</organism>